<dbReference type="GO" id="GO:0015035">
    <property type="term" value="F:protein-disulfide reductase activity"/>
    <property type="evidence" value="ECO:0007669"/>
    <property type="project" value="InterPro"/>
</dbReference>
<dbReference type="WBParaSite" id="TCNE_0001818001-mRNA-1">
    <property type="protein sequence ID" value="TCNE_0001818001-mRNA-1"/>
    <property type="gene ID" value="TCNE_0001818001"/>
</dbReference>
<reference evidence="4" key="1">
    <citation type="submission" date="2016-06" db="UniProtKB">
        <authorList>
            <consortium name="WormBaseParasite"/>
        </authorList>
    </citation>
    <scope>IDENTIFICATION</scope>
</reference>
<dbReference type="GO" id="GO:0045041">
    <property type="term" value="P:protein import into mitochondrial intermembrane space"/>
    <property type="evidence" value="ECO:0007669"/>
    <property type="project" value="InterPro"/>
</dbReference>
<dbReference type="Gene3D" id="1.10.287.2900">
    <property type="match status" value="2"/>
</dbReference>
<evidence type="ECO:0000313" key="3">
    <source>
        <dbReference type="Proteomes" id="UP000050794"/>
    </source>
</evidence>
<organism evidence="3 4">
    <name type="scientific">Toxocara canis</name>
    <name type="common">Canine roundworm</name>
    <dbReference type="NCBI Taxonomy" id="6265"/>
    <lineage>
        <taxon>Eukaryota</taxon>
        <taxon>Metazoa</taxon>
        <taxon>Ecdysozoa</taxon>
        <taxon>Nematoda</taxon>
        <taxon>Chromadorea</taxon>
        <taxon>Rhabditida</taxon>
        <taxon>Spirurina</taxon>
        <taxon>Ascaridomorpha</taxon>
        <taxon>Ascaridoidea</taxon>
        <taxon>Toxocaridae</taxon>
        <taxon>Toxocara</taxon>
    </lineage>
</organism>
<sequence length="344" mass="39107">MGNLIDREDDVEDIEPKDVLLRITESEFHEPLKDASIAEYRNEQDGERHEDGFLPDGKIDVNCTCWESGLAHRCGHLFRDVIVCYNSSKTTPKGLDCNETVKLCGRKSGVIIFPDSDTGLYPAPKKTLHFDGHCFWANRAFGTGKQHCKSEVMQMGNLLKRVSRDDGRNSAKDVLLRMNRIEYWTPLKDKSIASYLDEPNDEEREVGILPNGNINLDCPCLQSALAHRCGNLLRDAILCFNSSKTSPRGVDCDQYYALYFALRWTVNLPSRVPIQLIKHDSSKANSTECRKLSMLFIRFINRWPPPCPVDEVLLSSANFEDILNFSHFSGLNPSSCHLKKKREH</sequence>
<dbReference type="AlphaFoldDB" id="A0A183VBQ6"/>
<dbReference type="PANTHER" id="PTHR21622">
    <property type="entry name" value="COILED-COIL-HELIX-COILED-COIL-HELIX DOMAIN CONTAINING 4"/>
    <property type="match status" value="1"/>
</dbReference>
<name>A0A183VBQ6_TOXCA</name>
<protein>
    <submittedName>
        <fullName evidence="4">SWIM-type domain-containing protein</fullName>
    </submittedName>
</protein>
<dbReference type="EMBL" id="UYWY01025210">
    <property type="protein sequence ID" value="VDM49497.1"/>
    <property type="molecule type" value="Genomic_DNA"/>
</dbReference>
<dbReference type="Proteomes" id="UP000050794">
    <property type="component" value="Unassembled WGS sequence"/>
</dbReference>
<evidence type="ECO:0000256" key="1">
    <source>
        <dbReference type="ARBA" id="ARBA00023157"/>
    </source>
</evidence>
<keyword evidence="3" id="KW-1185">Reference proteome</keyword>
<gene>
    <name evidence="2" type="ORF">TCNE_LOCUS18176</name>
</gene>
<dbReference type="GO" id="GO:0005758">
    <property type="term" value="C:mitochondrial intermembrane space"/>
    <property type="evidence" value="ECO:0007669"/>
    <property type="project" value="TreeGrafter"/>
</dbReference>
<accession>A0A183VBQ6</accession>
<proteinExistence type="predicted"/>
<dbReference type="PANTHER" id="PTHR21622:SF4">
    <property type="entry name" value="CHCH DOMAIN-CONTAINING PROTEIN-RELATED"/>
    <property type="match status" value="1"/>
</dbReference>
<reference evidence="2 3" key="2">
    <citation type="submission" date="2018-11" db="EMBL/GenBank/DDBJ databases">
        <authorList>
            <consortium name="Pathogen Informatics"/>
        </authorList>
    </citation>
    <scope>NUCLEOTIDE SEQUENCE [LARGE SCALE GENOMIC DNA]</scope>
</reference>
<evidence type="ECO:0000313" key="4">
    <source>
        <dbReference type="WBParaSite" id="TCNE_0001818001-mRNA-1"/>
    </source>
</evidence>
<keyword evidence="1" id="KW-1015">Disulfide bond</keyword>
<evidence type="ECO:0000313" key="2">
    <source>
        <dbReference type="EMBL" id="VDM49497.1"/>
    </source>
</evidence>
<dbReference type="InterPro" id="IPR039289">
    <property type="entry name" value="CHCHD4"/>
</dbReference>